<proteinExistence type="predicted"/>
<accession>A0A2S6I207</accession>
<dbReference type="AlphaFoldDB" id="A0A2S6I207"/>
<name>A0A2S6I207_9BACT</name>
<organism evidence="1 2">
    <name type="scientific">Neolewinella xylanilytica</name>
    <dbReference type="NCBI Taxonomy" id="1514080"/>
    <lineage>
        <taxon>Bacteria</taxon>
        <taxon>Pseudomonadati</taxon>
        <taxon>Bacteroidota</taxon>
        <taxon>Saprospiria</taxon>
        <taxon>Saprospirales</taxon>
        <taxon>Lewinellaceae</taxon>
        <taxon>Neolewinella</taxon>
    </lineage>
</organism>
<dbReference type="EMBL" id="PTJC01000006">
    <property type="protein sequence ID" value="PPK85119.1"/>
    <property type="molecule type" value="Genomic_DNA"/>
</dbReference>
<evidence type="ECO:0000313" key="2">
    <source>
        <dbReference type="Proteomes" id="UP000237662"/>
    </source>
</evidence>
<evidence type="ECO:0000313" key="1">
    <source>
        <dbReference type="EMBL" id="PPK85119.1"/>
    </source>
</evidence>
<reference evidence="1 2" key="1">
    <citation type="submission" date="2018-02" db="EMBL/GenBank/DDBJ databases">
        <title>Genomic Encyclopedia of Archaeal and Bacterial Type Strains, Phase II (KMG-II): from individual species to whole genera.</title>
        <authorList>
            <person name="Goeker M."/>
        </authorList>
    </citation>
    <scope>NUCLEOTIDE SEQUENCE [LARGE SCALE GENOMIC DNA]</scope>
    <source>
        <strain evidence="1 2">DSM 29526</strain>
    </source>
</reference>
<sequence length="115" mass="13253">MRWVTEGYRALSRNNVLDPSSTFLQGSSLTQPICHFNERASGAGAKSVQTDHVPQQPGTAHSISNKLYNHKIYILDFIAKKRIICRRMWRFYLRSPYNMFIFVASHNKSSFKQTG</sequence>
<protein>
    <submittedName>
        <fullName evidence="1">Uncharacterized protein</fullName>
    </submittedName>
</protein>
<comment type="caution">
    <text evidence="1">The sequence shown here is derived from an EMBL/GenBank/DDBJ whole genome shotgun (WGS) entry which is preliminary data.</text>
</comment>
<keyword evidence="2" id="KW-1185">Reference proteome</keyword>
<dbReference type="Proteomes" id="UP000237662">
    <property type="component" value="Unassembled WGS sequence"/>
</dbReference>
<gene>
    <name evidence="1" type="ORF">CLV84_2010</name>
</gene>